<evidence type="ECO:0000313" key="3">
    <source>
        <dbReference type="Proteomes" id="UP001230426"/>
    </source>
</evidence>
<evidence type="ECO:0000256" key="1">
    <source>
        <dbReference type="SAM" id="SignalP"/>
    </source>
</evidence>
<keyword evidence="1" id="KW-0732">Signal</keyword>
<keyword evidence="3" id="KW-1185">Reference proteome</keyword>
<protein>
    <recommendedName>
        <fullName evidence="4">Secreted protein</fullName>
    </recommendedName>
</protein>
<feature type="signal peptide" evidence="1">
    <location>
        <begin position="1"/>
        <end position="22"/>
    </location>
</feature>
<sequence length="194" mass="20486">MRISSRRPGAACAVLLSGILAAAPGTVSGALPGTVSGATSRAAAPSRCESDTARAVASQLERAPDGRFVPPDALSYGDGAEVITFRPPSCGAARRGAERDCDEDGVLDNAVCLYDRRAFEGSRQAVKVTGPIKLNGTGIIMSIKNDRPFVFLVRRSPDERGSCFPPGRGYGNTDPVGAWRWVNAHPTLRDCRDL</sequence>
<proteinExistence type="predicted"/>
<name>A0ABT9RBP7_9ACTN</name>
<feature type="chain" id="PRO_5047493212" description="Secreted protein" evidence="1">
    <location>
        <begin position="23"/>
        <end position="194"/>
    </location>
</feature>
<evidence type="ECO:0000313" key="2">
    <source>
        <dbReference type="EMBL" id="MDP9866688.1"/>
    </source>
</evidence>
<dbReference type="Proteomes" id="UP001230426">
    <property type="component" value="Unassembled WGS sequence"/>
</dbReference>
<organism evidence="2 3">
    <name type="scientific">Streptosporangium brasiliense</name>
    <dbReference type="NCBI Taxonomy" id="47480"/>
    <lineage>
        <taxon>Bacteria</taxon>
        <taxon>Bacillati</taxon>
        <taxon>Actinomycetota</taxon>
        <taxon>Actinomycetes</taxon>
        <taxon>Streptosporangiales</taxon>
        <taxon>Streptosporangiaceae</taxon>
        <taxon>Streptosporangium</taxon>
    </lineage>
</organism>
<evidence type="ECO:0008006" key="4">
    <source>
        <dbReference type="Google" id="ProtNLM"/>
    </source>
</evidence>
<comment type="caution">
    <text evidence="2">The sequence shown here is derived from an EMBL/GenBank/DDBJ whole genome shotgun (WGS) entry which is preliminary data.</text>
</comment>
<gene>
    <name evidence="2" type="ORF">J2S55_005954</name>
</gene>
<reference evidence="2 3" key="1">
    <citation type="submission" date="2023-07" db="EMBL/GenBank/DDBJ databases">
        <title>Sequencing the genomes of 1000 actinobacteria strains.</title>
        <authorList>
            <person name="Klenk H.-P."/>
        </authorList>
    </citation>
    <scope>NUCLEOTIDE SEQUENCE [LARGE SCALE GENOMIC DNA]</scope>
    <source>
        <strain evidence="2 3">DSM 44109</strain>
    </source>
</reference>
<accession>A0ABT9RBP7</accession>
<dbReference type="RefSeq" id="WP_306867724.1">
    <property type="nucleotide sequence ID" value="NZ_JAUSRB010000002.1"/>
</dbReference>
<dbReference type="EMBL" id="JAUSRB010000002">
    <property type="protein sequence ID" value="MDP9866688.1"/>
    <property type="molecule type" value="Genomic_DNA"/>
</dbReference>